<protein>
    <submittedName>
        <fullName evidence="7">ABC transporter ATP-binding protein</fullName>
    </submittedName>
</protein>
<comment type="caution">
    <text evidence="7">The sequence shown here is derived from an EMBL/GenBank/DDBJ whole genome shotgun (WGS) entry which is preliminary data.</text>
</comment>
<dbReference type="NCBIfam" id="NF007739">
    <property type="entry name" value="PRK10419.1"/>
    <property type="match status" value="2"/>
</dbReference>
<keyword evidence="3" id="KW-0547">Nucleotide-binding</keyword>
<dbReference type="InterPro" id="IPR017871">
    <property type="entry name" value="ABC_transporter-like_CS"/>
</dbReference>
<evidence type="ECO:0000256" key="2">
    <source>
        <dbReference type="ARBA" id="ARBA00022448"/>
    </source>
</evidence>
<dbReference type="PROSITE" id="PS00211">
    <property type="entry name" value="ABC_TRANSPORTER_1"/>
    <property type="match status" value="2"/>
</dbReference>
<dbReference type="InterPro" id="IPR013563">
    <property type="entry name" value="Oligopep_ABC_C"/>
</dbReference>
<dbReference type="AlphaFoldDB" id="A0A4R5YN38"/>
<gene>
    <name evidence="7" type="ORF">E2R54_06330</name>
</gene>
<dbReference type="PROSITE" id="PS50893">
    <property type="entry name" value="ABC_TRANSPORTER_2"/>
    <property type="match status" value="2"/>
</dbReference>
<accession>A0A4R5YN38</accession>
<sequence>MSTPSSAEESPVSTTTTAPRAEASVPSRTERAVLLEVRDLTVAYRMGDREVEAVHHIDLTIGAGEVVAVVGESGSGKSTIAHAIINLLPPNARVTSGSVSLGGDDLTAKPEAQWRKVRGKRIGLVPQDPSLSLNPVRRVGPQVAEPLRIHKLATRAEANARAVELLEMAGITHPAERAKQYPYQFSGGMRQRALIATALAARPELIIADEPTSALDVTVQKQVLDHLDHLADEFGTSVLLITHDLGVAADRADRIIVMKDGAVVDAGPAAQVISSPTAQYTRQLIAASPDISSHVRRAEATTRRGLDDSDCIVRLSHLVKTFPLPASSRRDGAREVTAVDDISLDIRRGETLAVVGESGSGKSTLARLVLRLEEPSSGSIEFDGADITELAPAPLRQLRRKFQLVYQSPYDSLNPRLTIEQLISEPLHSLGSIDGAGRLRKVRELVEQTALPQGVLARYPDELSGGQRQRVAIARALALDPEFLVLDEAVSALDVSVQAQILDLLITLQAERSLSYLFITHDLGVVAEIADRVAVMRHGRLVEAGTAAQILTAPTDPYTQALIAAIPGQGRHVRRKGASV</sequence>
<feature type="compositionally biased region" description="Polar residues" evidence="5">
    <location>
        <begin position="1"/>
        <end position="18"/>
    </location>
</feature>
<keyword evidence="2" id="KW-0813">Transport</keyword>
<dbReference type="SMART" id="SM00382">
    <property type="entry name" value="AAA"/>
    <property type="match status" value="2"/>
</dbReference>
<dbReference type="RefSeq" id="WP_133399099.1">
    <property type="nucleotide sequence ID" value="NZ_SMZX01000001.1"/>
</dbReference>
<evidence type="ECO:0000259" key="6">
    <source>
        <dbReference type="PROSITE" id="PS50893"/>
    </source>
</evidence>
<dbReference type="InterPro" id="IPR003439">
    <property type="entry name" value="ABC_transporter-like_ATP-bd"/>
</dbReference>
<feature type="region of interest" description="Disordered" evidence="5">
    <location>
        <begin position="1"/>
        <end position="27"/>
    </location>
</feature>
<dbReference type="Pfam" id="PF08352">
    <property type="entry name" value="oligo_HPY"/>
    <property type="match status" value="1"/>
</dbReference>
<keyword evidence="4 7" id="KW-0067">ATP-binding</keyword>
<evidence type="ECO:0000313" key="8">
    <source>
        <dbReference type="Proteomes" id="UP000295633"/>
    </source>
</evidence>
<dbReference type="InterPro" id="IPR027417">
    <property type="entry name" value="P-loop_NTPase"/>
</dbReference>
<feature type="domain" description="ABC transporter" evidence="6">
    <location>
        <begin position="313"/>
        <end position="563"/>
    </location>
</feature>
<evidence type="ECO:0000256" key="1">
    <source>
        <dbReference type="ARBA" id="ARBA00005417"/>
    </source>
</evidence>
<feature type="domain" description="ABC transporter" evidence="6">
    <location>
        <begin position="35"/>
        <end position="285"/>
    </location>
</feature>
<dbReference type="GO" id="GO:0055085">
    <property type="term" value="P:transmembrane transport"/>
    <property type="evidence" value="ECO:0007669"/>
    <property type="project" value="UniProtKB-ARBA"/>
</dbReference>
<dbReference type="SUPFAM" id="SSF52540">
    <property type="entry name" value="P-loop containing nucleoside triphosphate hydrolases"/>
    <property type="match status" value="2"/>
</dbReference>
<dbReference type="GO" id="GO:0016887">
    <property type="term" value="F:ATP hydrolysis activity"/>
    <property type="evidence" value="ECO:0007669"/>
    <property type="project" value="InterPro"/>
</dbReference>
<evidence type="ECO:0000313" key="7">
    <source>
        <dbReference type="EMBL" id="TDL46042.1"/>
    </source>
</evidence>
<dbReference type="FunFam" id="3.40.50.300:FF:000016">
    <property type="entry name" value="Oligopeptide ABC transporter ATP-binding component"/>
    <property type="match status" value="1"/>
</dbReference>
<dbReference type="Pfam" id="PF00005">
    <property type="entry name" value="ABC_tran"/>
    <property type="match status" value="2"/>
</dbReference>
<dbReference type="PANTHER" id="PTHR43776">
    <property type="entry name" value="TRANSPORT ATP-BINDING PROTEIN"/>
    <property type="match status" value="1"/>
</dbReference>
<proteinExistence type="inferred from homology"/>
<dbReference type="CDD" id="cd03257">
    <property type="entry name" value="ABC_NikE_OppD_transporters"/>
    <property type="match status" value="2"/>
</dbReference>
<reference evidence="7 8" key="1">
    <citation type="submission" date="2019-03" db="EMBL/GenBank/DDBJ databases">
        <title>Genome Sequencing and Assembly of Various Microbes Isolated from Partially Reclaimed Soil and Acid Mine Drainage (AMD) Site.</title>
        <authorList>
            <person name="Steinbock B."/>
            <person name="Bechtold R."/>
            <person name="Sevigny J.L."/>
            <person name="Thomas D."/>
            <person name="Cuthill L.R."/>
            <person name="Aveiro Johannsen E.J."/>
            <person name="Thomas K."/>
            <person name="Ghosh A."/>
        </authorList>
    </citation>
    <scope>NUCLEOTIDE SEQUENCE [LARGE SCALE GENOMIC DNA]</scope>
    <source>
        <strain evidence="7 8">F-B2</strain>
    </source>
</reference>
<evidence type="ECO:0000256" key="3">
    <source>
        <dbReference type="ARBA" id="ARBA00022741"/>
    </source>
</evidence>
<dbReference type="NCBIfam" id="NF008453">
    <property type="entry name" value="PRK11308.1"/>
    <property type="match status" value="2"/>
</dbReference>
<dbReference type="InterPro" id="IPR003593">
    <property type="entry name" value="AAA+_ATPase"/>
</dbReference>
<evidence type="ECO:0000256" key="4">
    <source>
        <dbReference type="ARBA" id="ARBA00022840"/>
    </source>
</evidence>
<name>A0A4R5YN38_9MICO</name>
<dbReference type="Proteomes" id="UP000295633">
    <property type="component" value="Unassembled WGS sequence"/>
</dbReference>
<dbReference type="InterPro" id="IPR050319">
    <property type="entry name" value="ABC_transp_ATP-bind"/>
</dbReference>
<dbReference type="GO" id="GO:0005524">
    <property type="term" value="F:ATP binding"/>
    <property type="evidence" value="ECO:0007669"/>
    <property type="project" value="UniProtKB-KW"/>
</dbReference>
<organism evidence="7 8">
    <name type="scientific">Microbacterium oleivorans</name>
    <dbReference type="NCBI Taxonomy" id="273677"/>
    <lineage>
        <taxon>Bacteria</taxon>
        <taxon>Bacillati</taxon>
        <taxon>Actinomycetota</taxon>
        <taxon>Actinomycetes</taxon>
        <taxon>Micrococcales</taxon>
        <taxon>Microbacteriaceae</taxon>
        <taxon>Microbacterium</taxon>
    </lineage>
</organism>
<dbReference type="Gene3D" id="3.40.50.300">
    <property type="entry name" value="P-loop containing nucleotide triphosphate hydrolases"/>
    <property type="match status" value="2"/>
</dbReference>
<dbReference type="GO" id="GO:0015833">
    <property type="term" value="P:peptide transport"/>
    <property type="evidence" value="ECO:0007669"/>
    <property type="project" value="InterPro"/>
</dbReference>
<dbReference type="EMBL" id="SMZX01000001">
    <property type="protein sequence ID" value="TDL46042.1"/>
    <property type="molecule type" value="Genomic_DNA"/>
</dbReference>
<comment type="similarity">
    <text evidence="1">Belongs to the ABC transporter superfamily.</text>
</comment>
<evidence type="ECO:0000256" key="5">
    <source>
        <dbReference type="SAM" id="MobiDB-lite"/>
    </source>
</evidence>